<evidence type="ECO:0000313" key="2">
    <source>
        <dbReference type="EMBL" id="CAG9585008.1"/>
    </source>
</evidence>
<evidence type="ECO:0000313" key="3">
    <source>
        <dbReference type="Proteomes" id="UP000789524"/>
    </source>
</evidence>
<keyword evidence="3" id="KW-1185">Reference proteome</keyword>
<gene>
    <name evidence="2" type="ORF">DCHRY22_LOCUS15501</name>
</gene>
<dbReference type="AlphaFoldDB" id="A0A8J2RDT5"/>
<name>A0A8J2RDT5_9NEOP</name>
<reference evidence="2" key="1">
    <citation type="submission" date="2021-09" db="EMBL/GenBank/DDBJ databases">
        <authorList>
            <person name="Martin H S."/>
        </authorList>
    </citation>
    <scope>NUCLEOTIDE SEQUENCE</scope>
</reference>
<accession>A0A8J2RDT5</accession>
<proteinExistence type="predicted"/>
<dbReference type="Proteomes" id="UP000789524">
    <property type="component" value="Unassembled WGS sequence"/>
</dbReference>
<dbReference type="EMBL" id="CAKASE010000083">
    <property type="protein sequence ID" value="CAG9585008.1"/>
    <property type="molecule type" value="Genomic_DNA"/>
</dbReference>
<protein>
    <submittedName>
        <fullName evidence="2">(African queen) hypothetical protein</fullName>
    </submittedName>
</protein>
<comment type="caution">
    <text evidence="2">The sequence shown here is derived from an EMBL/GenBank/DDBJ whole genome shotgun (WGS) entry which is preliminary data.</text>
</comment>
<sequence>MRGRHVVTRVSPPSIFSVYVKYDTYTHTHTDTNTHTGLTHTTARYHTRHASRRLKIHRSNSAVCDPRHSNETDTSNNVETEDLEYTETIRFLSLGRKT</sequence>
<organism evidence="2 3">
    <name type="scientific">Danaus chrysippus</name>
    <name type="common">African queen</name>
    <dbReference type="NCBI Taxonomy" id="151541"/>
    <lineage>
        <taxon>Eukaryota</taxon>
        <taxon>Metazoa</taxon>
        <taxon>Ecdysozoa</taxon>
        <taxon>Arthropoda</taxon>
        <taxon>Hexapoda</taxon>
        <taxon>Insecta</taxon>
        <taxon>Pterygota</taxon>
        <taxon>Neoptera</taxon>
        <taxon>Endopterygota</taxon>
        <taxon>Lepidoptera</taxon>
        <taxon>Glossata</taxon>
        <taxon>Ditrysia</taxon>
        <taxon>Papilionoidea</taxon>
        <taxon>Nymphalidae</taxon>
        <taxon>Danainae</taxon>
        <taxon>Danaini</taxon>
        <taxon>Danaina</taxon>
        <taxon>Danaus</taxon>
        <taxon>Anosia</taxon>
    </lineage>
</organism>
<feature type="region of interest" description="Disordered" evidence="1">
    <location>
        <begin position="61"/>
        <end position="81"/>
    </location>
</feature>
<evidence type="ECO:0000256" key="1">
    <source>
        <dbReference type="SAM" id="MobiDB-lite"/>
    </source>
</evidence>